<keyword evidence="6" id="KW-1185">Reference proteome</keyword>
<dbReference type="InterPro" id="IPR020846">
    <property type="entry name" value="MFS_dom"/>
</dbReference>
<dbReference type="EMBL" id="CACRXK020004740">
    <property type="protein sequence ID" value="CAB4003844.1"/>
    <property type="molecule type" value="Genomic_DNA"/>
</dbReference>
<gene>
    <name evidence="5" type="ORF">PACLA_8A009958</name>
</gene>
<dbReference type="OrthoDB" id="440553at2759"/>
<dbReference type="GO" id="GO:0022857">
    <property type="term" value="F:transmembrane transporter activity"/>
    <property type="evidence" value="ECO:0007669"/>
    <property type="project" value="InterPro"/>
</dbReference>
<dbReference type="Pfam" id="PF07690">
    <property type="entry name" value="MFS_1"/>
    <property type="match status" value="1"/>
</dbReference>
<dbReference type="SUPFAM" id="SSF103473">
    <property type="entry name" value="MFS general substrate transporter"/>
    <property type="match status" value="1"/>
</dbReference>
<keyword evidence="2" id="KW-0812">Transmembrane</keyword>
<organism evidence="5 6">
    <name type="scientific">Paramuricea clavata</name>
    <name type="common">Red gorgonian</name>
    <name type="synonym">Violescent sea-whip</name>
    <dbReference type="NCBI Taxonomy" id="317549"/>
    <lineage>
        <taxon>Eukaryota</taxon>
        <taxon>Metazoa</taxon>
        <taxon>Cnidaria</taxon>
        <taxon>Anthozoa</taxon>
        <taxon>Octocorallia</taxon>
        <taxon>Malacalcyonacea</taxon>
        <taxon>Plexauridae</taxon>
        <taxon>Paramuricea</taxon>
    </lineage>
</organism>
<evidence type="ECO:0000256" key="4">
    <source>
        <dbReference type="ARBA" id="ARBA00023136"/>
    </source>
</evidence>
<comment type="caution">
    <text evidence="5">The sequence shown here is derived from an EMBL/GenBank/DDBJ whole genome shotgun (WGS) entry which is preliminary data.</text>
</comment>
<dbReference type="InterPro" id="IPR051068">
    <property type="entry name" value="MFS_Domain-Containing_Protein"/>
</dbReference>
<keyword evidence="3" id="KW-1133">Transmembrane helix</keyword>
<evidence type="ECO:0000256" key="3">
    <source>
        <dbReference type="ARBA" id="ARBA00022989"/>
    </source>
</evidence>
<dbReference type="InterPro" id="IPR036259">
    <property type="entry name" value="MFS_trans_sf"/>
</dbReference>
<name>A0A6S7HFD4_PARCT</name>
<dbReference type="Proteomes" id="UP001152795">
    <property type="component" value="Unassembled WGS sequence"/>
</dbReference>
<evidence type="ECO:0000313" key="6">
    <source>
        <dbReference type="Proteomes" id="UP001152795"/>
    </source>
</evidence>
<keyword evidence="4" id="KW-0472">Membrane</keyword>
<dbReference type="PROSITE" id="PS50850">
    <property type="entry name" value="MFS"/>
    <property type="match status" value="1"/>
</dbReference>
<protein>
    <submittedName>
        <fullName evidence="5">Major facilitator superfamily domain-containing 8-like</fullName>
    </submittedName>
</protein>
<dbReference type="Gene3D" id="1.20.1250.20">
    <property type="entry name" value="MFS general substrate transporter like domains"/>
    <property type="match status" value="1"/>
</dbReference>
<evidence type="ECO:0000256" key="2">
    <source>
        <dbReference type="ARBA" id="ARBA00022692"/>
    </source>
</evidence>
<dbReference type="GO" id="GO:0016020">
    <property type="term" value="C:membrane"/>
    <property type="evidence" value="ECO:0007669"/>
    <property type="project" value="UniProtKB-SubCell"/>
</dbReference>
<evidence type="ECO:0000256" key="1">
    <source>
        <dbReference type="ARBA" id="ARBA00004141"/>
    </source>
</evidence>
<dbReference type="PANTHER" id="PTHR23510:SF16">
    <property type="entry name" value="MAJOR FACILITATOR SUPERFAMILY (MFS) PROFILE DOMAIN-CONTAINING PROTEIN"/>
    <property type="match status" value="1"/>
</dbReference>
<comment type="subcellular location">
    <subcellularLocation>
        <location evidence="1">Membrane</location>
        <topology evidence="1">Multi-pass membrane protein</topology>
    </subcellularLocation>
</comment>
<dbReference type="PANTHER" id="PTHR23510">
    <property type="entry name" value="INNER MEMBRANE TRANSPORT PROTEIN YAJR"/>
    <property type="match status" value="1"/>
</dbReference>
<proteinExistence type="predicted"/>
<evidence type="ECO:0000313" key="5">
    <source>
        <dbReference type="EMBL" id="CAB4003844.1"/>
    </source>
</evidence>
<dbReference type="InterPro" id="IPR011701">
    <property type="entry name" value="MFS"/>
</dbReference>
<accession>A0A6S7HFD4</accession>
<dbReference type="AlphaFoldDB" id="A0A6S7HFD4"/>
<sequence length="424" mass="47409">MKVTRLTTMKPWVLIFLAIRNFLDGAEEYFITPTAWYYIKSLGGSQQFLGMVLSIYGGAAVVAGPILGKFADHFGYIKLIVIFCYALKVAGNLVYSIPVSLYCPLIGRALSGFSIGSTGILYGQLVLYTSDRSRPKAFIFINGMYCLGTVCGPALSSFLVFDANIFGWKIDPGNSSGVILALVWSVSLIVSLWLPNEFGTNIELDKTIIAMEDASSSSSSDDSDSYFVPSKPPPKHTIFCVFFVIFLGQFFPTIVTFYTPLIAQERFHLQFLDVKLLFLASSILSLVLFLTLYISTGCFDELRQACLAFFMQIIAIVLLLYFALYWNDVYWYDSYLLIPYIAFGLQNFIFAIGCSLLARITDPSMAGFYQGSSFSVDHLGFVFGRIVSGFIFTRISLLLYCTGLSLLWFLGTVWFSLEYNRILN</sequence>
<reference evidence="5" key="1">
    <citation type="submission" date="2020-04" db="EMBL/GenBank/DDBJ databases">
        <authorList>
            <person name="Alioto T."/>
            <person name="Alioto T."/>
            <person name="Gomez Garrido J."/>
        </authorList>
    </citation>
    <scope>NUCLEOTIDE SEQUENCE</scope>
    <source>
        <strain evidence="5">A484AB</strain>
    </source>
</reference>